<dbReference type="EMBL" id="BK032772">
    <property type="protein sequence ID" value="DAF59593.1"/>
    <property type="molecule type" value="Genomic_DNA"/>
</dbReference>
<feature type="region of interest" description="Disordered" evidence="1">
    <location>
        <begin position="1"/>
        <end position="38"/>
    </location>
</feature>
<reference evidence="2" key="1">
    <citation type="journal article" date="2021" name="Proc. Natl. Acad. Sci. U.S.A.">
        <title>A Catalog of Tens of Thousands of Viruses from Human Metagenomes Reveals Hidden Associations with Chronic Diseases.</title>
        <authorList>
            <person name="Tisza M.J."/>
            <person name="Buck C.B."/>
        </authorList>
    </citation>
    <scope>NUCLEOTIDE SEQUENCE</scope>
    <source>
        <strain evidence="2">CtmIh35</strain>
    </source>
</reference>
<sequence length="38" mass="3858">MGEAEIGGAKGMNLQLFGGRGASAGKKSTHPREKSKNG</sequence>
<evidence type="ECO:0000256" key="1">
    <source>
        <dbReference type="SAM" id="MobiDB-lite"/>
    </source>
</evidence>
<name>A0A8S5T8L4_9CAUD</name>
<proteinExistence type="predicted"/>
<evidence type="ECO:0000313" key="2">
    <source>
        <dbReference type="EMBL" id="DAF59593.1"/>
    </source>
</evidence>
<organism evidence="2">
    <name type="scientific">Siphoviridae sp. ctmIh35</name>
    <dbReference type="NCBI Taxonomy" id="2827932"/>
    <lineage>
        <taxon>Viruses</taxon>
        <taxon>Duplodnaviria</taxon>
        <taxon>Heunggongvirae</taxon>
        <taxon>Uroviricota</taxon>
        <taxon>Caudoviricetes</taxon>
    </lineage>
</organism>
<protein>
    <submittedName>
        <fullName evidence="2">Uncharacterized protein</fullName>
    </submittedName>
</protein>
<accession>A0A8S5T8L4</accession>